<proteinExistence type="predicted"/>
<reference evidence="1 2" key="1">
    <citation type="submission" date="2021-07" db="EMBL/GenBank/DDBJ databases">
        <authorList>
            <person name="Palmer J.M."/>
        </authorList>
    </citation>
    <scope>NUCLEOTIDE SEQUENCE [LARGE SCALE GENOMIC DNA]</scope>
    <source>
        <strain evidence="1 2">AT_MEX2019</strain>
        <tissue evidence="1">Muscle</tissue>
    </source>
</reference>
<gene>
    <name evidence="1" type="ORF">ATANTOWER_026860</name>
</gene>
<protein>
    <submittedName>
        <fullName evidence="1">Uncharacterized protein</fullName>
    </submittedName>
</protein>
<comment type="caution">
    <text evidence="1">The sequence shown here is derived from an EMBL/GenBank/DDBJ whole genome shotgun (WGS) entry which is preliminary data.</text>
</comment>
<evidence type="ECO:0000313" key="1">
    <source>
        <dbReference type="EMBL" id="MED6257561.1"/>
    </source>
</evidence>
<name>A0ABU7C4B5_9TELE</name>
<dbReference type="EMBL" id="JAHUTI010079321">
    <property type="protein sequence ID" value="MED6257561.1"/>
    <property type="molecule type" value="Genomic_DNA"/>
</dbReference>
<dbReference type="Proteomes" id="UP001345963">
    <property type="component" value="Unassembled WGS sequence"/>
</dbReference>
<keyword evidence="2" id="KW-1185">Reference proteome</keyword>
<organism evidence="1 2">
    <name type="scientific">Ataeniobius toweri</name>
    <dbReference type="NCBI Taxonomy" id="208326"/>
    <lineage>
        <taxon>Eukaryota</taxon>
        <taxon>Metazoa</taxon>
        <taxon>Chordata</taxon>
        <taxon>Craniata</taxon>
        <taxon>Vertebrata</taxon>
        <taxon>Euteleostomi</taxon>
        <taxon>Actinopterygii</taxon>
        <taxon>Neopterygii</taxon>
        <taxon>Teleostei</taxon>
        <taxon>Neoteleostei</taxon>
        <taxon>Acanthomorphata</taxon>
        <taxon>Ovalentaria</taxon>
        <taxon>Atherinomorphae</taxon>
        <taxon>Cyprinodontiformes</taxon>
        <taxon>Goodeidae</taxon>
        <taxon>Ataeniobius</taxon>
    </lineage>
</organism>
<sequence>MFCWKVNFHHRFKSVASSNRLSSVIELKLAPFFVTSPLTRFPVPAQQKATPQHDSATTMFLSGESVFRLVCTGSFQPQPLACRPKVQFLVSSDQSTVVHMFVVAPYTACSRLKTPKALFLAMAFIFLRFNKGQICGVHN</sequence>
<accession>A0ABU7C4B5</accession>
<evidence type="ECO:0000313" key="2">
    <source>
        <dbReference type="Proteomes" id="UP001345963"/>
    </source>
</evidence>